<sequence length="257" mass="29609">MNDIKMDDRLINSLSYSLARSGALPGLNVNLKQKAPEYRINLKEIDIFPTKALLNTKTDFKLSVQMRYTCHDICLFLHEMKDKVAIPLDQVIGFRITEYKETEVQLTEKFNRKYYTGNNIEVKADPTNGLLEGARSLIFIPTHSTTLTQLTTIESGIVRFKLEKLHQALMSNETVNEIYVTWVLFVERGGIVIPKDFSLEMLLDTISKRFNVILNIDRISYKNGAGELIVLRDEEDWKVAKWEASYEKKIGVEVHFT</sequence>
<organism evidence="1 2">
    <name type="scientific">Diversispora epigaea</name>
    <dbReference type="NCBI Taxonomy" id="1348612"/>
    <lineage>
        <taxon>Eukaryota</taxon>
        <taxon>Fungi</taxon>
        <taxon>Fungi incertae sedis</taxon>
        <taxon>Mucoromycota</taxon>
        <taxon>Glomeromycotina</taxon>
        <taxon>Glomeromycetes</taxon>
        <taxon>Diversisporales</taxon>
        <taxon>Diversisporaceae</taxon>
        <taxon>Diversispora</taxon>
    </lineage>
</organism>
<proteinExistence type="predicted"/>
<dbReference type="Gene3D" id="3.10.20.90">
    <property type="entry name" value="Phosphatidylinositol 3-kinase Catalytic Subunit, Chain A, domain 1"/>
    <property type="match status" value="1"/>
</dbReference>
<dbReference type="Proteomes" id="UP000266861">
    <property type="component" value="Unassembled WGS sequence"/>
</dbReference>
<evidence type="ECO:0000313" key="2">
    <source>
        <dbReference type="Proteomes" id="UP000266861"/>
    </source>
</evidence>
<evidence type="ECO:0008006" key="3">
    <source>
        <dbReference type="Google" id="ProtNLM"/>
    </source>
</evidence>
<accession>A0A397G2H6</accession>
<keyword evidence="2" id="KW-1185">Reference proteome</keyword>
<gene>
    <name evidence="1" type="ORF">Glove_682g61</name>
</gene>
<comment type="caution">
    <text evidence="1">The sequence shown here is derived from an EMBL/GenBank/DDBJ whole genome shotgun (WGS) entry which is preliminary data.</text>
</comment>
<dbReference type="AlphaFoldDB" id="A0A397G2H6"/>
<reference evidence="1 2" key="1">
    <citation type="submission" date="2018-08" db="EMBL/GenBank/DDBJ databases">
        <title>Genome and evolution of the arbuscular mycorrhizal fungus Diversispora epigaea (formerly Glomus versiforme) and its bacterial endosymbionts.</title>
        <authorList>
            <person name="Sun X."/>
            <person name="Fei Z."/>
            <person name="Harrison M."/>
        </authorList>
    </citation>
    <scope>NUCLEOTIDE SEQUENCE [LARGE SCALE GENOMIC DNA]</scope>
    <source>
        <strain evidence="1 2">IT104</strain>
    </source>
</reference>
<dbReference type="EMBL" id="PQFF01000551">
    <property type="protein sequence ID" value="RHZ45242.1"/>
    <property type="molecule type" value="Genomic_DNA"/>
</dbReference>
<protein>
    <recommendedName>
        <fullName evidence="3">PB1 domain-containing protein</fullName>
    </recommendedName>
</protein>
<dbReference type="OrthoDB" id="2373661at2759"/>
<evidence type="ECO:0000313" key="1">
    <source>
        <dbReference type="EMBL" id="RHZ45242.1"/>
    </source>
</evidence>
<name>A0A397G2H6_9GLOM</name>
<dbReference type="SUPFAM" id="SSF54277">
    <property type="entry name" value="CAD &amp; PB1 domains"/>
    <property type="match status" value="1"/>
</dbReference>